<dbReference type="OrthoDB" id="10048245at2759"/>
<reference evidence="3" key="1">
    <citation type="submission" date="2021-02" db="EMBL/GenBank/DDBJ databases">
        <authorList>
            <person name="Nowell W R."/>
        </authorList>
    </citation>
    <scope>NUCLEOTIDE SEQUENCE</scope>
</reference>
<dbReference type="Proteomes" id="UP000677228">
    <property type="component" value="Unassembled WGS sequence"/>
</dbReference>
<organism evidence="3 7">
    <name type="scientific">Didymodactylos carnosus</name>
    <dbReference type="NCBI Taxonomy" id="1234261"/>
    <lineage>
        <taxon>Eukaryota</taxon>
        <taxon>Metazoa</taxon>
        <taxon>Spiralia</taxon>
        <taxon>Gnathifera</taxon>
        <taxon>Rotifera</taxon>
        <taxon>Eurotatoria</taxon>
        <taxon>Bdelloidea</taxon>
        <taxon>Philodinida</taxon>
        <taxon>Philodinidae</taxon>
        <taxon>Didymodactylos</taxon>
    </lineage>
</organism>
<protein>
    <submittedName>
        <fullName evidence="3">Uncharacterized protein</fullName>
    </submittedName>
</protein>
<proteinExistence type="predicted"/>
<feature type="compositionally biased region" description="Low complexity" evidence="2">
    <location>
        <begin position="88"/>
        <end position="103"/>
    </location>
</feature>
<dbReference type="EMBL" id="CAJOBC010003755">
    <property type="protein sequence ID" value="CAF3798988.1"/>
    <property type="molecule type" value="Genomic_DNA"/>
</dbReference>
<keyword evidence="7" id="KW-1185">Reference proteome</keyword>
<gene>
    <name evidence="3" type="ORF">GPM918_LOCUS15129</name>
    <name evidence="4" type="ORF">OVA965_LOCUS25194</name>
    <name evidence="5" type="ORF">SRO942_LOCUS15129</name>
    <name evidence="6" type="ORF">TMI583_LOCUS25919</name>
</gene>
<feature type="compositionally biased region" description="Polar residues" evidence="2">
    <location>
        <begin position="77"/>
        <end position="87"/>
    </location>
</feature>
<accession>A0A814IMA2</accession>
<comment type="caution">
    <text evidence="3">The sequence shown here is derived from an EMBL/GenBank/DDBJ whole genome shotgun (WGS) entry which is preliminary data.</text>
</comment>
<evidence type="ECO:0000256" key="1">
    <source>
        <dbReference type="SAM" id="Coils"/>
    </source>
</evidence>
<sequence length="373" mass="44897">MIESNSDIRSTLLSRDNDVDSDYELEQTQPPTVEKFIQNRHIQTLKYLKHVIDENRQLKLQVQQLQRQVSQQELENESTQTLNDQLNSVSTQPTRPTSQSTIVDDPVIDSPVVINTSTNDKVVELEKRLIYSEEENVQLKKQYAINRDEFRRELDRVDERNTLLENENQTLKQQLEKQVHLNEKKENEYKEKIIELHIGIDKQRKELDAYDYLKTRTLEMEKNYEQLTNSYQLMKEENERQLKTIEQFNIEHKQMKKLVTIKHEYERLQQSVSDLYLIKNEHIKCEKQFLSYKNEIEMLKRKIDIECDKYQDLFFENSELKEKITKLEHTNNEQTQVNFRDFVNVKRELHACKGENEQLKVDMVRLIKQYNLN</sequence>
<dbReference type="EMBL" id="CAJOBA010037054">
    <property type="protein sequence ID" value="CAF4035016.1"/>
    <property type="molecule type" value="Genomic_DNA"/>
</dbReference>
<evidence type="ECO:0000313" key="3">
    <source>
        <dbReference type="EMBL" id="CAF1027967.1"/>
    </source>
</evidence>
<feature type="coiled-coil region" evidence="1">
    <location>
        <begin position="122"/>
        <end position="192"/>
    </location>
</feature>
<evidence type="ECO:0000313" key="4">
    <source>
        <dbReference type="EMBL" id="CAF1226949.1"/>
    </source>
</evidence>
<name>A0A814IMA2_9BILA</name>
<dbReference type="EMBL" id="CAJNOQ010003755">
    <property type="protein sequence ID" value="CAF1027967.1"/>
    <property type="molecule type" value="Genomic_DNA"/>
</dbReference>
<dbReference type="EMBL" id="CAJNOK010015512">
    <property type="protein sequence ID" value="CAF1226949.1"/>
    <property type="molecule type" value="Genomic_DNA"/>
</dbReference>
<dbReference type="Proteomes" id="UP000663829">
    <property type="component" value="Unassembled WGS sequence"/>
</dbReference>
<keyword evidence="1" id="KW-0175">Coiled coil</keyword>
<dbReference type="Proteomes" id="UP000682733">
    <property type="component" value="Unassembled WGS sequence"/>
</dbReference>
<evidence type="ECO:0000313" key="5">
    <source>
        <dbReference type="EMBL" id="CAF3798988.1"/>
    </source>
</evidence>
<feature type="coiled-coil region" evidence="1">
    <location>
        <begin position="217"/>
        <end position="251"/>
    </location>
</feature>
<feature type="region of interest" description="Disordered" evidence="2">
    <location>
        <begin position="74"/>
        <end position="103"/>
    </location>
</feature>
<dbReference type="AlphaFoldDB" id="A0A814IMA2"/>
<dbReference type="Proteomes" id="UP000681722">
    <property type="component" value="Unassembled WGS sequence"/>
</dbReference>
<evidence type="ECO:0000313" key="7">
    <source>
        <dbReference type="Proteomes" id="UP000663829"/>
    </source>
</evidence>
<evidence type="ECO:0000313" key="6">
    <source>
        <dbReference type="EMBL" id="CAF4035016.1"/>
    </source>
</evidence>
<evidence type="ECO:0000256" key="2">
    <source>
        <dbReference type="SAM" id="MobiDB-lite"/>
    </source>
</evidence>